<feature type="transmembrane region" description="Helical" evidence="1">
    <location>
        <begin position="98"/>
        <end position="121"/>
    </location>
</feature>
<evidence type="ECO:0000313" key="2">
    <source>
        <dbReference type="EMBL" id="MDT0647208.1"/>
    </source>
</evidence>
<name>A0ABU3CLI3_9FLAO</name>
<comment type="caution">
    <text evidence="2">The sequence shown here is derived from an EMBL/GenBank/DDBJ whole genome shotgun (WGS) entry which is preliminary data.</text>
</comment>
<keyword evidence="1" id="KW-0472">Membrane</keyword>
<evidence type="ECO:0000256" key="1">
    <source>
        <dbReference type="SAM" id="Phobius"/>
    </source>
</evidence>
<dbReference type="RefSeq" id="WP_311495320.1">
    <property type="nucleotide sequence ID" value="NZ_JAVRHO010000014.1"/>
</dbReference>
<keyword evidence="1" id="KW-1133">Transmembrane helix</keyword>
<feature type="transmembrane region" description="Helical" evidence="1">
    <location>
        <begin position="12"/>
        <end position="31"/>
    </location>
</feature>
<dbReference type="EMBL" id="JAVRHO010000014">
    <property type="protein sequence ID" value="MDT0647208.1"/>
    <property type="molecule type" value="Genomic_DNA"/>
</dbReference>
<evidence type="ECO:0000313" key="3">
    <source>
        <dbReference type="Proteomes" id="UP001245285"/>
    </source>
</evidence>
<keyword evidence="3" id="KW-1185">Reference proteome</keyword>
<protein>
    <submittedName>
        <fullName evidence="2">Uncharacterized protein</fullName>
    </submittedName>
</protein>
<feature type="transmembrane region" description="Helical" evidence="1">
    <location>
        <begin position="37"/>
        <end position="60"/>
    </location>
</feature>
<reference evidence="2 3" key="1">
    <citation type="submission" date="2023-09" db="EMBL/GenBank/DDBJ databases">
        <authorList>
            <person name="Rey-Velasco X."/>
        </authorList>
    </citation>
    <scope>NUCLEOTIDE SEQUENCE [LARGE SCALE GENOMIC DNA]</scope>
    <source>
        <strain evidence="2 3">F260</strain>
    </source>
</reference>
<dbReference type="Proteomes" id="UP001245285">
    <property type="component" value="Unassembled WGS sequence"/>
</dbReference>
<gene>
    <name evidence="2" type="ORF">RM545_10955</name>
</gene>
<feature type="transmembrane region" description="Helical" evidence="1">
    <location>
        <begin position="72"/>
        <end position="92"/>
    </location>
</feature>
<accession>A0ABU3CLI3</accession>
<sequence length="127" mass="14737">MKGKIVAFLKVLLPFALILGFIQFLIIQYIVEVELYYSIFSIYTFHILVTFLIYLALVFVNANFEDKTGFAFMSLSLFKMLAAIIFLLPMMLAEVEAIFGSLISFFISYFFFLIFETIYVVKLINSK</sequence>
<proteinExistence type="predicted"/>
<organism evidence="2 3">
    <name type="scientific">Autumnicola lenta</name>
    <dbReference type="NCBI Taxonomy" id="3075593"/>
    <lineage>
        <taxon>Bacteria</taxon>
        <taxon>Pseudomonadati</taxon>
        <taxon>Bacteroidota</taxon>
        <taxon>Flavobacteriia</taxon>
        <taxon>Flavobacteriales</taxon>
        <taxon>Flavobacteriaceae</taxon>
        <taxon>Autumnicola</taxon>
    </lineage>
</organism>
<keyword evidence="1" id="KW-0812">Transmembrane</keyword>